<comment type="caution">
    <text evidence="2">The sequence shown here is derived from an EMBL/GenBank/DDBJ whole genome shotgun (WGS) entry which is preliminary data.</text>
</comment>
<organism evidence="2 3">
    <name type="scientific">Micavibrio aeruginosavorus</name>
    <dbReference type="NCBI Taxonomy" id="349221"/>
    <lineage>
        <taxon>Bacteria</taxon>
        <taxon>Pseudomonadati</taxon>
        <taxon>Bdellovibrionota</taxon>
        <taxon>Bdellovibrionia</taxon>
        <taxon>Bdellovibrionales</taxon>
        <taxon>Pseudobdellovibrionaceae</taxon>
        <taxon>Micavibrio</taxon>
    </lineage>
</organism>
<dbReference type="EMBL" id="QFQB01000018">
    <property type="protein sequence ID" value="PZQ47050.1"/>
    <property type="molecule type" value="Genomic_DNA"/>
</dbReference>
<dbReference type="Proteomes" id="UP000249417">
    <property type="component" value="Unassembled WGS sequence"/>
</dbReference>
<accession>A0A2W5Q6M8</accession>
<feature type="non-terminal residue" evidence="2">
    <location>
        <position position="121"/>
    </location>
</feature>
<feature type="transmembrane region" description="Helical" evidence="1">
    <location>
        <begin position="82"/>
        <end position="106"/>
    </location>
</feature>
<reference evidence="2 3" key="1">
    <citation type="submission" date="2017-08" db="EMBL/GenBank/DDBJ databases">
        <title>Infants hospitalized years apart are colonized by the same room-sourced microbial strains.</title>
        <authorList>
            <person name="Brooks B."/>
            <person name="Olm M.R."/>
            <person name="Firek B.A."/>
            <person name="Baker R."/>
            <person name="Thomas B.C."/>
            <person name="Morowitz M.J."/>
            <person name="Banfield J.F."/>
        </authorList>
    </citation>
    <scope>NUCLEOTIDE SEQUENCE [LARGE SCALE GENOMIC DNA]</scope>
    <source>
        <strain evidence="2">S2_005_002_R2_29</strain>
    </source>
</reference>
<proteinExistence type="predicted"/>
<sequence>MKSIFSRLVPFAALFLVVQTAVRCAFLWYSADHFVGEATSLTAAFALGLVFDLGVFVYYALPILFYALLLPQRLQGTQLDKNISTGIFFVFSYILLFTAVGEYFFWDEFESRYNFIAVDYL</sequence>
<evidence type="ECO:0000313" key="3">
    <source>
        <dbReference type="Proteomes" id="UP000249417"/>
    </source>
</evidence>
<keyword evidence="1" id="KW-0812">Transmembrane</keyword>
<keyword evidence="1" id="KW-1133">Transmembrane helix</keyword>
<gene>
    <name evidence="2" type="ORF">DI551_04010</name>
</gene>
<evidence type="ECO:0000313" key="2">
    <source>
        <dbReference type="EMBL" id="PZQ47050.1"/>
    </source>
</evidence>
<dbReference type="AlphaFoldDB" id="A0A2W5Q6M8"/>
<feature type="transmembrane region" description="Helical" evidence="1">
    <location>
        <begin position="40"/>
        <end position="70"/>
    </location>
</feature>
<protein>
    <submittedName>
        <fullName evidence="2">Sulfatase</fullName>
    </submittedName>
</protein>
<evidence type="ECO:0000256" key="1">
    <source>
        <dbReference type="SAM" id="Phobius"/>
    </source>
</evidence>
<keyword evidence="1" id="KW-0472">Membrane</keyword>
<name>A0A2W5Q6M8_9BACT</name>